<dbReference type="InterPro" id="IPR016181">
    <property type="entry name" value="Acyl_CoA_acyltransferase"/>
</dbReference>
<dbReference type="InterPro" id="IPR000182">
    <property type="entry name" value="GNAT_dom"/>
</dbReference>
<dbReference type="Gene3D" id="3.40.630.30">
    <property type="match status" value="1"/>
</dbReference>
<proteinExistence type="predicted"/>
<dbReference type="GO" id="GO:0016747">
    <property type="term" value="F:acyltransferase activity, transferring groups other than amino-acyl groups"/>
    <property type="evidence" value="ECO:0007669"/>
    <property type="project" value="InterPro"/>
</dbReference>
<protein>
    <recommendedName>
        <fullName evidence="1">N-acetyltransferase domain-containing protein</fullName>
    </recommendedName>
</protein>
<evidence type="ECO:0000313" key="2">
    <source>
        <dbReference type="EMBL" id="GED10662.1"/>
    </source>
</evidence>
<gene>
    <name evidence="2" type="ORF">CCE02nite_26610</name>
</gene>
<sequence length="308" mass="32061">MIETSTPDVDGLGAVVDVLRAWQDDATPLQLHPGDVGWFWRFGAPATAAALRTWCRDGRVVAVGLLDGPDLLRLAIAPDLLHDDELAHRLADDAARPERGVLGEGGASVEAPVGARVDEHLAAAGWCVDERWALLRRDLAAPVEEPAVRVREVGPPEAAAWAETLRSSFGGTRAAPERWHALASGLPYADARCLVVHDGPRLGGPLVGVPSDDEAADVAPGPAVAVIGVWSAGPGRPGLIEPMGVHADHRGRGLGRAVTLAGLAALRELGASSALVATPASNAGGVATYVSAGFTHLPERFDRRRDGS</sequence>
<organism evidence="2 3">
    <name type="scientific">Cellulosimicrobium cellulans</name>
    <name type="common">Arthrobacter luteus</name>
    <dbReference type="NCBI Taxonomy" id="1710"/>
    <lineage>
        <taxon>Bacteria</taxon>
        <taxon>Bacillati</taxon>
        <taxon>Actinomycetota</taxon>
        <taxon>Actinomycetes</taxon>
        <taxon>Micrococcales</taxon>
        <taxon>Promicromonosporaceae</taxon>
        <taxon>Cellulosimicrobium</taxon>
    </lineage>
</organism>
<dbReference type="CDD" id="cd04301">
    <property type="entry name" value="NAT_SF"/>
    <property type="match status" value="1"/>
</dbReference>
<dbReference type="EMBL" id="BJNZ01000017">
    <property type="protein sequence ID" value="GED10662.1"/>
    <property type="molecule type" value="Genomic_DNA"/>
</dbReference>
<dbReference type="Pfam" id="PF00583">
    <property type="entry name" value="Acetyltransf_1"/>
    <property type="match status" value="1"/>
</dbReference>
<evidence type="ECO:0000259" key="1">
    <source>
        <dbReference type="PROSITE" id="PS51186"/>
    </source>
</evidence>
<dbReference type="AlphaFoldDB" id="A0A4Y4DZ49"/>
<name>A0A4Y4DZ49_CELCE</name>
<dbReference type="PROSITE" id="PS51186">
    <property type="entry name" value="GNAT"/>
    <property type="match status" value="1"/>
</dbReference>
<comment type="caution">
    <text evidence="2">The sequence shown here is derived from an EMBL/GenBank/DDBJ whole genome shotgun (WGS) entry which is preliminary data.</text>
</comment>
<evidence type="ECO:0000313" key="3">
    <source>
        <dbReference type="Proteomes" id="UP000316659"/>
    </source>
</evidence>
<dbReference type="RefSeq" id="WP_141390108.1">
    <property type="nucleotide sequence ID" value="NZ_BJNZ01000017.1"/>
</dbReference>
<dbReference type="Proteomes" id="UP000316659">
    <property type="component" value="Unassembled WGS sequence"/>
</dbReference>
<reference evidence="2 3" key="1">
    <citation type="submission" date="2019-06" db="EMBL/GenBank/DDBJ databases">
        <title>Whole genome shotgun sequence of Cellulosimicrobium cellulans NBRC 15516.</title>
        <authorList>
            <person name="Hosoyama A."/>
            <person name="Uohara A."/>
            <person name="Ohji S."/>
            <person name="Ichikawa N."/>
        </authorList>
    </citation>
    <scope>NUCLEOTIDE SEQUENCE [LARGE SCALE GENOMIC DNA]</scope>
    <source>
        <strain evidence="2 3">NBRC 15516</strain>
    </source>
</reference>
<feature type="domain" description="N-acetyltransferase" evidence="1">
    <location>
        <begin position="148"/>
        <end position="308"/>
    </location>
</feature>
<accession>A0A4Y4DZ49</accession>
<dbReference type="SUPFAM" id="SSF55729">
    <property type="entry name" value="Acyl-CoA N-acyltransferases (Nat)"/>
    <property type="match status" value="1"/>
</dbReference>